<dbReference type="PANTHER" id="PTHR30012">
    <property type="entry name" value="GENERAL SECRETION PATHWAY PROTEIN"/>
    <property type="match status" value="1"/>
</dbReference>
<dbReference type="InterPro" id="IPR001992">
    <property type="entry name" value="T2SS_GspF/T4SS_PilC_CS"/>
</dbReference>
<dbReference type="InterPro" id="IPR003004">
    <property type="entry name" value="GspF/PilC"/>
</dbReference>
<keyword evidence="15" id="KW-1185">Reference proteome</keyword>
<dbReference type="PANTHER" id="PTHR30012:SF0">
    <property type="entry name" value="TYPE II SECRETION SYSTEM PROTEIN F-RELATED"/>
    <property type="match status" value="1"/>
</dbReference>
<keyword evidence="7 11" id="KW-0812">Transmembrane</keyword>
<keyword evidence="9 12" id="KW-0472">Membrane</keyword>
<evidence type="ECO:0000256" key="1">
    <source>
        <dbReference type="ARBA" id="ARBA00002684"/>
    </source>
</evidence>
<feature type="domain" description="Type II secretion system protein GspF" evidence="13">
    <location>
        <begin position="270"/>
        <end position="392"/>
    </location>
</feature>
<name>A0A059F9A9_9PROT</name>
<feature type="transmembrane region" description="Helical" evidence="12">
    <location>
        <begin position="167"/>
        <end position="189"/>
    </location>
</feature>
<dbReference type="GO" id="GO:0005886">
    <property type="term" value="C:plasma membrane"/>
    <property type="evidence" value="ECO:0007669"/>
    <property type="project" value="UniProtKB-SubCell"/>
</dbReference>
<evidence type="ECO:0000256" key="7">
    <source>
        <dbReference type="ARBA" id="ARBA00022692"/>
    </source>
</evidence>
<evidence type="ECO:0000313" key="14">
    <source>
        <dbReference type="EMBL" id="KCZ87185.1"/>
    </source>
</evidence>
<dbReference type="Proteomes" id="UP000024816">
    <property type="component" value="Unassembled WGS sequence"/>
</dbReference>
<evidence type="ECO:0000256" key="12">
    <source>
        <dbReference type="SAM" id="Phobius"/>
    </source>
</evidence>
<keyword evidence="8 12" id="KW-1133">Transmembrane helix</keyword>
<evidence type="ECO:0000256" key="6">
    <source>
        <dbReference type="ARBA" id="ARBA00022519"/>
    </source>
</evidence>
<dbReference type="FunFam" id="1.20.81.30:FF:000001">
    <property type="entry name" value="Type II secretion system protein F"/>
    <property type="match status" value="1"/>
</dbReference>
<feature type="domain" description="Type II secretion system protein GspF" evidence="13">
    <location>
        <begin position="68"/>
        <end position="190"/>
    </location>
</feature>
<reference evidence="14 15" key="1">
    <citation type="journal article" date="2014" name="Antonie Van Leeuwenhoek">
        <title>Hyphomonas beringensis sp. nov. and Hyphomonas chukchiensis sp. nov., isolated from surface seawater of the Bering Sea and Chukchi Sea.</title>
        <authorList>
            <person name="Li C."/>
            <person name="Lai Q."/>
            <person name="Li G."/>
            <person name="Dong C."/>
            <person name="Wang J."/>
            <person name="Liao Y."/>
            <person name="Shao Z."/>
        </authorList>
    </citation>
    <scope>NUCLEOTIDE SEQUENCE [LARGE SCALE GENOMIC DNA]</scope>
    <source>
        <strain evidence="14 15">VP2</strain>
    </source>
</reference>
<gene>
    <name evidence="14" type="ORF">HJA_13325</name>
</gene>
<comment type="caution">
    <text evidence="14">The sequence shown here is derived from an EMBL/GenBank/DDBJ whole genome shotgun (WGS) entry which is preliminary data.</text>
</comment>
<evidence type="ECO:0000256" key="8">
    <source>
        <dbReference type="ARBA" id="ARBA00022989"/>
    </source>
</evidence>
<proteinExistence type="inferred from homology"/>
<dbReference type="InterPro" id="IPR018076">
    <property type="entry name" value="T2SS_GspF_dom"/>
</dbReference>
<dbReference type="RefSeq" id="WP_035583159.1">
    <property type="nucleotide sequence ID" value="NZ_ARYJ01000009.1"/>
</dbReference>
<dbReference type="GO" id="GO:0015628">
    <property type="term" value="P:protein secretion by the type II secretion system"/>
    <property type="evidence" value="ECO:0007669"/>
    <property type="project" value="TreeGrafter"/>
</dbReference>
<dbReference type="Gene3D" id="1.20.81.30">
    <property type="entry name" value="Type II secretion system (T2SS), domain F"/>
    <property type="match status" value="2"/>
</dbReference>
<comment type="function">
    <text evidence="1">Component of the type II secretion system inner membrane complex required for the energy-dependent secretion of extracellular factors such as proteases and toxins from the periplasm.</text>
</comment>
<evidence type="ECO:0000256" key="9">
    <source>
        <dbReference type="ARBA" id="ARBA00023136"/>
    </source>
</evidence>
<dbReference type="STRING" id="1280952.HJA_13325"/>
<dbReference type="AlphaFoldDB" id="A0A059F9A9"/>
<organism evidence="14 15">
    <name type="scientific">Hyphomonas jannaschiana VP2</name>
    <dbReference type="NCBI Taxonomy" id="1280952"/>
    <lineage>
        <taxon>Bacteria</taxon>
        <taxon>Pseudomonadati</taxon>
        <taxon>Pseudomonadota</taxon>
        <taxon>Alphaproteobacteria</taxon>
        <taxon>Hyphomonadales</taxon>
        <taxon>Hyphomonadaceae</taxon>
        <taxon>Hyphomonas</taxon>
    </lineage>
</organism>
<dbReference type="PATRIC" id="fig|1280952.3.peg.2666"/>
<keyword evidence="6" id="KW-0997">Cell inner membrane</keyword>
<dbReference type="Pfam" id="PF00482">
    <property type="entry name" value="T2SSF"/>
    <property type="match status" value="2"/>
</dbReference>
<sequence length="402" mass="42795">MAAFEYVALDNDGKRRSGVISADSARSARKELRLRELMVLNVNPVAEKQAKSVILRGRISEKQRVLLVRQMSVLLKSGLAVEQALGACAGNENPVAVQKAVHTVRADVVEGARLSDAMALAPDAFPPLVRAVTSAGEMSGKLGDIMESLATYLERTYQLRQKVRAALIYPALLSVMALGMVVALMVVVVPRLVEQFDLFDAKLPLLTRIVIGLSNGVREYGLFILLLLAALSFLGARLLRQPAMRRSLDRAVLKLPLIGQQTRTVAAARFARVFATLSASGATALESLEGAKGAANNTVFADAADFIAERVREGGSFSAALSATGAFPPMMVHMVTSGEAGRDVPGMMNRAADFLDTEFETGSAALLAVAEPLIIVLMGGIVGLIVLSIMLPILQLNTLAMS</sequence>
<evidence type="ECO:0000256" key="4">
    <source>
        <dbReference type="ARBA" id="ARBA00022448"/>
    </source>
</evidence>
<dbReference type="PRINTS" id="PR00812">
    <property type="entry name" value="BCTERIALGSPF"/>
</dbReference>
<dbReference type="eggNOG" id="COG1459">
    <property type="taxonomic scope" value="Bacteria"/>
</dbReference>
<protein>
    <recommendedName>
        <fullName evidence="10">General secretion pathway protein F</fullName>
    </recommendedName>
</protein>
<feature type="transmembrane region" description="Helical" evidence="12">
    <location>
        <begin position="373"/>
        <end position="394"/>
    </location>
</feature>
<dbReference type="PROSITE" id="PS00874">
    <property type="entry name" value="T2SP_F"/>
    <property type="match status" value="1"/>
</dbReference>
<evidence type="ECO:0000256" key="10">
    <source>
        <dbReference type="ARBA" id="ARBA00030750"/>
    </source>
</evidence>
<evidence type="ECO:0000313" key="15">
    <source>
        <dbReference type="Proteomes" id="UP000024816"/>
    </source>
</evidence>
<evidence type="ECO:0000259" key="13">
    <source>
        <dbReference type="Pfam" id="PF00482"/>
    </source>
</evidence>
<evidence type="ECO:0000256" key="5">
    <source>
        <dbReference type="ARBA" id="ARBA00022475"/>
    </source>
</evidence>
<dbReference type="InterPro" id="IPR042094">
    <property type="entry name" value="T2SS_GspF_sf"/>
</dbReference>
<comment type="similarity">
    <text evidence="3 11">Belongs to the GSP F family.</text>
</comment>
<comment type="subcellular location">
    <subcellularLocation>
        <location evidence="2 11">Cell inner membrane</location>
        <topology evidence="2 11">Multi-pass membrane protein</topology>
    </subcellularLocation>
</comment>
<feature type="transmembrane region" description="Helical" evidence="12">
    <location>
        <begin position="220"/>
        <end position="239"/>
    </location>
</feature>
<keyword evidence="4 11" id="KW-0813">Transport</keyword>
<accession>A0A059F9A9</accession>
<evidence type="ECO:0000256" key="11">
    <source>
        <dbReference type="RuleBase" id="RU003923"/>
    </source>
</evidence>
<keyword evidence="5" id="KW-1003">Cell membrane</keyword>
<evidence type="ECO:0000256" key="3">
    <source>
        <dbReference type="ARBA" id="ARBA00005745"/>
    </source>
</evidence>
<dbReference type="EMBL" id="ARYJ01000009">
    <property type="protein sequence ID" value="KCZ87185.1"/>
    <property type="molecule type" value="Genomic_DNA"/>
</dbReference>
<dbReference type="OrthoDB" id="9805682at2"/>
<evidence type="ECO:0000256" key="2">
    <source>
        <dbReference type="ARBA" id="ARBA00004429"/>
    </source>
</evidence>